<proteinExistence type="predicted"/>
<evidence type="ECO:0000313" key="1">
    <source>
        <dbReference type="EMBL" id="SBT00817.1"/>
    </source>
</evidence>
<gene>
    <name evidence="1" type="ORF">POVCU1_062570</name>
</gene>
<protein>
    <recommendedName>
        <fullName evidence="3">PIR Superfamily Protein</fullName>
    </recommendedName>
</protein>
<dbReference type="EMBL" id="FLQV01002130">
    <property type="protein sequence ID" value="SBT00817.1"/>
    <property type="molecule type" value="Genomic_DNA"/>
</dbReference>
<dbReference type="Proteomes" id="UP000078546">
    <property type="component" value="Unassembled WGS sequence"/>
</dbReference>
<evidence type="ECO:0008006" key="3">
    <source>
        <dbReference type="Google" id="ProtNLM"/>
    </source>
</evidence>
<reference evidence="2" key="1">
    <citation type="submission" date="2016-05" db="EMBL/GenBank/DDBJ databases">
        <authorList>
            <person name="Naeem Raeece"/>
        </authorList>
    </citation>
    <scope>NUCLEOTIDE SEQUENCE [LARGE SCALE GENOMIC DNA]</scope>
</reference>
<name>A0A1A8X6C9_PLAOA</name>
<evidence type="ECO:0000313" key="2">
    <source>
        <dbReference type="Proteomes" id="UP000078546"/>
    </source>
</evidence>
<organism evidence="1 2">
    <name type="scientific">Plasmodium ovale curtisi</name>
    <dbReference type="NCBI Taxonomy" id="864141"/>
    <lineage>
        <taxon>Eukaryota</taxon>
        <taxon>Sar</taxon>
        <taxon>Alveolata</taxon>
        <taxon>Apicomplexa</taxon>
        <taxon>Aconoidasida</taxon>
        <taxon>Haemosporida</taxon>
        <taxon>Plasmodiidae</taxon>
        <taxon>Plasmodium</taxon>
        <taxon>Plasmodium (Plasmodium)</taxon>
    </lineage>
</organism>
<dbReference type="AlphaFoldDB" id="A0A1A8X6C9"/>
<sequence length="190" mass="22329">MKRYINSKNKKDSYKFIDDTIYNFIKYLDVYGYDNFSMISNNDFSNVDNMKKLDDFLQDFTYIKSKLEEINKSPHCNEIKTYIQIESLEIKYIYSSNIPKSSEILKYYDISENYALDIIPNLINCTTTENSLSEVTEGSTSHSKLSGRDTFLSVFSHFWHKPLGSWLNNRILSRTISKNNLNEDKNNNIL</sequence>
<accession>A0A1A8X6C9</accession>